<dbReference type="InterPro" id="IPR010982">
    <property type="entry name" value="Lambda_DNA-bd_dom_sf"/>
</dbReference>
<keyword evidence="3" id="KW-1185">Reference proteome</keyword>
<protein>
    <submittedName>
        <fullName evidence="2">Helix-turn-helix domain-containing protein</fullName>
    </submittedName>
</protein>
<accession>A0ABY7VU12</accession>
<dbReference type="Pfam" id="PF01381">
    <property type="entry name" value="HTH_3"/>
    <property type="match status" value="1"/>
</dbReference>
<dbReference type="SMART" id="SM00530">
    <property type="entry name" value="HTH_XRE"/>
    <property type="match status" value="1"/>
</dbReference>
<evidence type="ECO:0000259" key="1">
    <source>
        <dbReference type="PROSITE" id="PS50943"/>
    </source>
</evidence>
<dbReference type="SUPFAM" id="SSF47413">
    <property type="entry name" value="lambda repressor-like DNA-binding domains"/>
    <property type="match status" value="1"/>
</dbReference>
<dbReference type="RefSeq" id="WP_274151750.1">
    <property type="nucleotide sequence ID" value="NZ_CP117811.1"/>
</dbReference>
<feature type="domain" description="HTH cro/C1-type" evidence="1">
    <location>
        <begin position="50"/>
        <end position="85"/>
    </location>
</feature>
<dbReference type="EMBL" id="CP117811">
    <property type="protein sequence ID" value="WDE97396.1"/>
    <property type="molecule type" value="Genomic_DNA"/>
</dbReference>
<dbReference type="PROSITE" id="PS50943">
    <property type="entry name" value="HTH_CROC1"/>
    <property type="match status" value="1"/>
</dbReference>
<dbReference type="InterPro" id="IPR001387">
    <property type="entry name" value="Cro/C1-type_HTH"/>
</dbReference>
<proteinExistence type="predicted"/>
<organism evidence="2 3">
    <name type="scientific">Lentisphaera profundi</name>
    <dbReference type="NCBI Taxonomy" id="1658616"/>
    <lineage>
        <taxon>Bacteria</taxon>
        <taxon>Pseudomonadati</taxon>
        <taxon>Lentisphaerota</taxon>
        <taxon>Lentisphaeria</taxon>
        <taxon>Lentisphaerales</taxon>
        <taxon>Lentisphaeraceae</taxon>
        <taxon>Lentisphaera</taxon>
    </lineage>
</organism>
<reference evidence="2 3" key="1">
    <citation type="submission" date="2023-02" db="EMBL/GenBank/DDBJ databases">
        <title>Genome sequence of Lentisphaera profundi SAORIC-696.</title>
        <authorList>
            <person name="Kim e."/>
            <person name="Cho J.-C."/>
            <person name="Choi A."/>
            <person name="Kang I."/>
        </authorList>
    </citation>
    <scope>NUCLEOTIDE SEQUENCE [LARGE SCALE GENOMIC DNA]</scope>
    <source>
        <strain evidence="2 3">SAORIC-696</strain>
    </source>
</reference>
<dbReference type="Proteomes" id="UP001214250">
    <property type="component" value="Chromosome 1"/>
</dbReference>
<dbReference type="Gene3D" id="1.10.260.40">
    <property type="entry name" value="lambda repressor-like DNA-binding domains"/>
    <property type="match status" value="1"/>
</dbReference>
<name>A0ABY7VU12_9BACT</name>
<gene>
    <name evidence="2" type="ORF">PQO03_05450</name>
</gene>
<evidence type="ECO:0000313" key="2">
    <source>
        <dbReference type="EMBL" id="WDE97396.1"/>
    </source>
</evidence>
<sequence>MSRIAKEAREETEELFNLGLVSQDDYDEMMKLTARDIAIPAPINYTGKQIIRIRKKLHCSQKVFADIVGVTSDTISKWERDARHPEKVACRLLHVIDKEGLEAIR</sequence>
<dbReference type="CDD" id="cd00093">
    <property type="entry name" value="HTH_XRE"/>
    <property type="match status" value="1"/>
</dbReference>
<evidence type="ECO:0000313" key="3">
    <source>
        <dbReference type="Proteomes" id="UP001214250"/>
    </source>
</evidence>